<dbReference type="InterPro" id="IPR029058">
    <property type="entry name" value="AB_hydrolase_fold"/>
</dbReference>
<protein>
    <recommendedName>
        <fullName evidence="2">Serine aminopeptidase S33 domain-containing protein</fullName>
    </recommendedName>
</protein>
<evidence type="ECO:0000313" key="4">
    <source>
        <dbReference type="Proteomes" id="UP000178082"/>
    </source>
</evidence>
<proteinExistence type="predicted"/>
<dbReference type="InterPro" id="IPR051044">
    <property type="entry name" value="MAG_DAG_Lipase"/>
</dbReference>
<dbReference type="Proteomes" id="UP000178082">
    <property type="component" value="Unassembled WGS sequence"/>
</dbReference>
<feature type="site" description="Important for substrate specificity" evidence="1">
    <location>
        <position position="153"/>
    </location>
</feature>
<dbReference type="PIRSF" id="PIRSF017388">
    <property type="entry name" value="Esterase_lipase"/>
    <property type="match status" value="1"/>
</dbReference>
<comment type="caution">
    <text evidence="3">The sequence shown here is derived from an EMBL/GenBank/DDBJ whole genome shotgun (WGS) entry which is preliminary data.</text>
</comment>
<dbReference type="InterPro" id="IPR022742">
    <property type="entry name" value="Hydrolase_4"/>
</dbReference>
<dbReference type="Pfam" id="PF12146">
    <property type="entry name" value="Hydrolase_4"/>
    <property type="match status" value="1"/>
</dbReference>
<name>A0A1F7SHN7_9BACT</name>
<gene>
    <name evidence="3" type="ORF">A3G31_07335</name>
</gene>
<dbReference type="GO" id="GO:0052689">
    <property type="term" value="F:carboxylic ester hydrolase activity"/>
    <property type="evidence" value="ECO:0007669"/>
    <property type="project" value="InterPro"/>
</dbReference>
<organism evidence="3 4">
    <name type="scientific">Candidatus Schekmanbacteria bacterium RIFCSPLOWO2_12_FULL_38_15</name>
    <dbReference type="NCBI Taxonomy" id="1817883"/>
    <lineage>
        <taxon>Bacteria</taxon>
        <taxon>Candidatus Schekmaniibacteriota</taxon>
    </lineage>
</organism>
<dbReference type="SUPFAM" id="SSF53474">
    <property type="entry name" value="alpha/beta-Hydrolases"/>
    <property type="match status" value="1"/>
</dbReference>
<evidence type="ECO:0000313" key="3">
    <source>
        <dbReference type="EMBL" id="OGL53316.1"/>
    </source>
</evidence>
<accession>A0A1F7SHN7</accession>
<dbReference type="InterPro" id="IPR012354">
    <property type="entry name" value="Esterase_lipase"/>
</dbReference>
<dbReference type="PANTHER" id="PTHR11614">
    <property type="entry name" value="PHOSPHOLIPASE-RELATED"/>
    <property type="match status" value="1"/>
</dbReference>
<dbReference type="Gene3D" id="3.40.50.1820">
    <property type="entry name" value="alpha/beta hydrolase"/>
    <property type="match status" value="1"/>
</dbReference>
<dbReference type="STRING" id="1817883.A3G31_07335"/>
<feature type="domain" description="Serine aminopeptidase S33" evidence="2">
    <location>
        <begin position="14"/>
        <end position="245"/>
    </location>
</feature>
<dbReference type="EMBL" id="MGDI01000025">
    <property type="protein sequence ID" value="OGL53316.1"/>
    <property type="molecule type" value="Genomic_DNA"/>
</dbReference>
<sequence length="263" mass="30131">MSNTDDINLNGGENAVLLIHGLSGSPFEMNYLAKKLHKEGFSVSVPCLAGHGSSLSDLSNASWKDWHKSILNTFHILKETHDKVFVSGLCMGAVLALYTACELGSEVSAISLMSTTLFYDGWSIPWYRIFIPLAYYTPLRYFYSYREKEPYGIKNALLRKHVVRLMNEKNIAHTKIPFKCFYELLEFSKMVRKLLPKIEIPTLILHSLEDDVASIRNADFVEKNIGSDRVRKILIDDCYHMITVDNKRELVSQETINFFNEHI</sequence>
<dbReference type="AlphaFoldDB" id="A0A1F7SHN7"/>
<evidence type="ECO:0000256" key="1">
    <source>
        <dbReference type="PIRSR" id="PIRSR017388-3"/>
    </source>
</evidence>
<evidence type="ECO:0000259" key="2">
    <source>
        <dbReference type="Pfam" id="PF12146"/>
    </source>
</evidence>
<reference evidence="3 4" key="1">
    <citation type="journal article" date="2016" name="Nat. Commun.">
        <title>Thousands of microbial genomes shed light on interconnected biogeochemical processes in an aquifer system.</title>
        <authorList>
            <person name="Anantharaman K."/>
            <person name="Brown C.T."/>
            <person name="Hug L.A."/>
            <person name="Sharon I."/>
            <person name="Castelle C.J."/>
            <person name="Probst A.J."/>
            <person name="Thomas B.C."/>
            <person name="Singh A."/>
            <person name="Wilkins M.J."/>
            <person name="Karaoz U."/>
            <person name="Brodie E.L."/>
            <person name="Williams K.H."/>
            <person name="Hubbard S.S."/>
            <person name="Banfield J.F."/>
        </authorList>
    </citation>
    <scope>NUCLEOTIDE SEQUENCE [LARGE SCALE GENOMIC DNA]</scope>
</reference>